<gene>
    <name evidence="7" type="ORF">SAMN06275492_11137</name>
</gene>
<dbReference type="Proteomes" id="UP000193355">
    <property type="component" value="Unassembled WGS sequence"/>
</dbReference>
<evidence type="ECO:0000256" key="2">
    <source>
        <dbReference type="ARBA" id="ARBA00022692"/>
    </source>
</evidence>
<feature type="transmembrane region" description="Helical" evidence="5">
    <location>
        <begin position="271"/>
        <end position="292"/>
    </location>
</feature>
<evidence type="ECO:0000313" key="8">
    <source>
        <dbReference type="Proteomes" id="UP000193355"/>
    </source>
</evidence>
<evidence type="ECO:0000256" key="6">
    <source>
        <dbReference type="SAM" id="MobiDB-lite"/>
    </source>
</evidence>
<feature type="transmembrane region" description="Helical" evidence="5">
    <location>
        <begin position="120"/>
        <end position="141"/>
    </location>
</feature>
<name>A0A1X7JE72_9BACT</name>
<evidence type="ECO:0000256" key="1">
    <source>
        <dbReference type="ARBA" id="ARBA00022475"/>
    </source>
</evidence>
<dbReference type="PANTHER" id="PTHR39344:SF1">
    <property type="entry name" value="UPF0182 PROTEIN SLL1060"/>
    <property type="match status" value="1"/>
</dbReference>
<keyword evidence="4 5" id="KW-0472">Membrane</keyword>
<keyword evidence="3 5" id="KW-1133">Transmembrane helix</keyword>
<evidence type="ECO:0000256" key="4">
    <source>
        <dbReference type="ARBA" id="ARBA00023136"/>
    </source>
</evidence>
<keyword evidence="2 5" id="KW-0812">Transmembrane</keyword>
<dbReference type="AlphaFoldDB" id="A0A1X7JE72"/>
<dbReference type="STRING" id="561720.SAMN06275492_11137"/>
<dbReference type="Pfam" id="PF03699">
    <property type="entry name" value="UPF0182"/>
    <property type="match status" value="1"/>
</dbReference>
<evidence type="ECO:0000313" key="7">
    <source>
        <dbReference type="EMBL" id="SMG26306.1"/>
    </source>
</evidence>
<dbReference type="GO" id="GO:0005886">
    <property type="term" value="C:plasma membrane"/>
    <property type="evidence" value="ECO:0007669"/>
    <property type="project" value="UniProtKB-SubCell"/>
</dbReference>
<comment type="similarity">
    <text evidence="5">Belongs to the UPF0182 family.</text>
</comment>
<feature type="region of interest" description="Disordered" evidence="6">
    <location>
        <begin position="1"/>
        <end position="28"/>
    </location>
</feature>
<feature type="transmembrane region" description="Helical" evidence="5">
    <location>
        <begin position="79"/>
        <end position="100"/>
    </location>
</feature>
<dbReference type="GO" id="GO:0005576">
    <property type="term" value="C:extracellular region"/>
    <property type="evidence" value="ECO:0007669"/>
    <property type="project" value="TreeGrafter"/>
</dbReference>
<feature type="transmembrane region" description="Helical" evidence="5">
    <location>
        <begin position="299"/>
        <end position="318"/>
    </location>
</feature>
<dbReference type="InterPro" id="IPR005372">
    <property type="entry name" value="UPF0182"/>
</dbReference>
<dbReference type="EMBL" id="FXBB01000011">
    <property type="protein sequence ID" value="SMG26306.1"/>
    <property type="molecule type" value="Genomic_DNA"/>
</dbReference>
<proteinExistence type="inferred from homology"/>
<comment type="subcellular location">
    <subcellularLocation>
        <location evidence="5">Cell membrane</location>
        <topology evidence="5">Multi-pass membrane protein</topology>
    </subcellularLocation>
</comment>
<keyword evidence="8" id="KW-1185">Reference proteome</keyword>
<sequence length="935" mass="105724">MTFKDWFPKDESDWFGPREGDGDRPAPPKLKLPVSKPVLILLAIFAVTTLVVLASAGFLTDLYWFQARGLTSVFWTRILPQWGLMVVASAAAFVALFGSFRLALKRAAQIPLPEEISRMLPLRAPFAGILVLLAALVLAFISGNGVRDQWEIALKFIHGTAFGTTDPIFGNDIGFYVFSLPFYRLFQTWLMQLLFLCLAGSAAIYVLTLLPKSQIERRIDVPRPVKAHVLTLAALMALNWSFSYWLQRFYLLYSPRGVAFGASYTDIHADLLALNVMMVLSTIVAVLLIIGISKKTWKYSAGVVGILFLSGILLRGIYPEIIQKYVVVPNEFSKETPYIQYNIDGTTKAYGLENLTVLNVDPKDRVTEADIEADPETLANVRLWEQAPLLRNYKQLQEIRSYYNFGKAHIDRYWIDGHYRQVMLSPRELDLRELQNPTWTNTKLEFTHGYGIVMNPVNEVGPSGQPVFWVKDLPPVASISMDIERPQIYYGDSPENYVFVNTTVQEFDYPMSESNVRTTYDGKGGVPIGSIWRRLLYALSFNDSKIIFSDVFTSESKIMYHKNIRERLHKAAPFLVYDGDPYMSVIDGRLLWIQDCYTVTGDYPYSEPVVISTGKGRARINYIRNSVKATVDAYDGTMKFYVMDDEDPLIETWRNIFPALFTDGSKMDDKLRKHIRYPKGLFSIQSEIYRTYHMRDPNTFYNKEDVWETIRIDDRGSMDSYYLVMTLAGEDNPEFVIISPFLPIAKNNMIAWLAGRSDGDSYGELVVYRFPKQRLIFGPTQVAALVDQTPEISSQLSLWSQRGSDVIRGNMLVIPIGGGLLYVQPLYLRAERGELPELKRVIVSTGGKVAWAEDFGTALASLVGDGTSIPVTELSIPQAHAELGMSDKGLSELAVKAQNAWESSQEALKSGDWESYGKWMKNLESIILQMNAISE</sequence>
<evidence type="ECO:0000256" key="5">
    <source>
        <dbReference type="HAMAP-Rule" id="MF_01600"/>
    </source>
</evidence>
<feature type="transmembrane region" description="Helical" evidence="5">
    <location>
        <begin position="38"/>
        <end position="59"/>
    </location>
</feature>
<dbReference type="HAMAP" id="MF_01600">
    <property type="entry name" value="UPF0182"/>
    <property type="match status" value="1"/>
</dbReference>
<feature type="transmembrane region" description="Helical" evidence="5">
    <location>
        <begin position="189"/>
        <end position="208"/>
    </location>
</feature>
<evidence type="ECO:0000256" key="3">
    <source>
        <dbReference type="ARBA" id="ARBA00022989"/>
    </source>
</evidence>
<feature type="transmembrane region" description="Helical" evidence="5">
    <location>
        <begin position="229"/>
        <end position="251"/>
    </location>
</feature>
<protein>
    <recommendedName>
        <fullName evidence="5">UPF0182 protein SAMN06275492_11137</fullName>
    </recommendedName>
</protein>
<organism evidence="7 8">
    <name type="scientific">Dethiosulfovibrio salsuginis</name>
    <dbReference type="NCBI Taxonomy" id="561720"/>
    <lineage>
        <taxon>Bacteria</taxon>
        <taxon>Thermotogati</taxon>
        <taxon>Synergistota</taxon>
        <taxon>Synergistia</taxon>
        <taxon>Synergistales</taxon>
        <taxon>Dethiosulfovibrionaceae</taxon>
        <taxon>Dethiosulfovibrio</taxon>
    </lineage>
</organism>
<reference evidence="8" key="1">
    <citation type="submission" date="2017-04" db="EMBL/GenBank/DDBJ databases">
        <authorList>
            <person name="Varghese N."/>
            <person name="Submissions S."/>
        </authorList>
    </citation>
    <scope>NUCLEOTIDE SEQUENCE [LARGE SCALE GENOMIC DNA]</scope>
    <source>
        <strain evidence="8">USBA 82</strain>
    </source>
</reference>
<dbReference type="OrthoDB" id="9763654at2"/>
<feature type="compositionally biased region" description="Basic and acidic residues" evidence="6">
    <location>
        <begin position="1"/>
        <end position="26"/>
    </location>
</feature>
<keyword evidence="1 5" id="KW-1003">Cell membrane</keyword>
<accession>A0A1X7JE72</accession>
<dbReference type="PANTHER" id="PTHR39344">
    <property type="entry name" value="UPF0182 PROTEIN SLL1060"/>
    <property type="match status" value="1"/>
</dbReference>
<dbReference type="RefSeq" id="WP_085544383.1">
    <property type="nucleotide sequence ID" value="NZ_FXBB01000011.1"/>
</dbReference>